<dbReference type="InterPro" id="IPR013783">
    <property type="entry name" value="Ig-like_fold"/>
</dbReference>
<dbReference type="InterPro" id="IPR003987">
    <property type="entry name" value="ICAM_VCAM_N"/>
</dbReference>
<name>A0A7J7F8Q2_DICBM</name>
<accession>A0A7J7F8Q2</accession>
<sequence>MLRSSSEAAHTSEPSPFITGFLSYTISSGEVSSLLSLSPSFSLKEPPEPVILELQPAWVAVDEAFTMKCYVPSVAPLENLTLTLLQGNRELHRKNFVSLAVASQRAEVTISVRAQREDDRCNFSCHAELDLSSHGGGLFHGSSAIKVLQIFGESQP</sequence>
<dbReference type="GO" id="GO:0005886">
    <property type="term" value="C:plasma membrane"/>
    <property type="evidence" value="ECO:0007669"/>
    <property type="project" value="TreeGrafter"/>
</dbReference>
<dbReference type="EMBL" id="JACDTQ010000987">
    <property type="protein sequence ID" value="KAF5924433.1"/>
    <property type="molecule type" value="Genomic_DNA"/>
</dbReference>
<keyword evidence="9" id="KW-0325">Glycoprotein</keyword>
<evidence type="ECO:0000256" key="4">
    <source>
        <dbReference type="ARBA" id="ARBA00022737"/>
    </source>
</evidence>
<keyword evidence="3" id="KW-0732">Signal</keyword>
<evidence type="ECO:0000256" key="1">
    <source>
        <dbReference type="ARBA" id="ARBA00004479"/>
    </source>
</evidence>
<organism evidence="11 12">
    <name type="scientific">Diceros bicornis minor</name>
    <name type="common">South-central black rhinoceros</name>
    <dbReference type="NCBI Taxonomy" id="77932"/>
    <lineage>
        <taxon>Eukaryota</taxon>
        <taxon>Metazoa</taxon>
        <taxon>Chordata</taxon>
        <taxon>Craniata</taxon>
        <taxon>Vertebrata</taxon>
        <taxon>Euteleostomi</taxon>
        <taxon>Mammalia</taxon>
        <taxon>Eutheria</taxon>
        <taxon>Laurasiatheria</taxon>
        <taxon>Perissodactyla</taxon>
        <taxon>Rhinocerotidae</taxon>
        <taxon>Diceros</taxon>
    </lineage>
</organism>
<evidence type="ECO:0000256" key="3">
    <source>
        <dbReference type="ARBA" id="ARBA00022729"/>
    </source>
</evidence>
<gene>
    <name evidence="11" type="ORF">HPG69_018834</name>
</gene>
<dbReference type="PANTHER" id="PTHR13771:SF4">
    <property type="entry name" value="CELL ADHESION MOLECULE TCAM-1"/>
    <property type="match status" value="1"/>
</dbReference>
<keyword evidence="7" id="KW-0472">Membrane</keyword>
<comment type="subcellular location">
    <subcellularLocation>
        <location evidence="1">Membrane</location>
        <topology evidence="1">Single-pass type I membrane protein</topology>
    </subcellularLocation>
</comment>
<evidence type="ECO:0000256" key="2">
    <source>
        <dbReference type="ARBA" id="ARBA00022692"/>
    </source>
</evidence>
<evidence type="ECO:0000256" key="8">
    <source>
        <dbReference type="ARBA" id="ARBA00023157"/>
    </source>
</evidence>
<keyword evidence="10" id="KW-0393">Immunoglobulin domain</keyword>
<dbReference type="SUPFAM" id="SSF48726">
    <property type="entry name" value="Immunoglobulin"/>
    <property type="match status" value="1"/>
</dbReference>
<dbReference type="PANTHER" id="PTHR13771">
    <property type="entry name" value="INTERCELLULAR ADHESION MOLECULE"/>
    <property type="match status" value="1"/>
</dbReference>
<dbReference type="Proteomes" id="UP000551758">
    <property type="component" value="Unassembled WGS sequence"/>
</dbReference>
<dbReference type="GO" id="GO:0098609">
    <property type="term" value="P:cell-cell adhesion"/>
    <property type="evidence" value="ECO:0007669"/>
    <property type="project" value="InterPro"/>
</dbReference>
<keyword evidence="12" id="KW-1185">Reference proteome</keyword>
<evidence type="ECO:0000256" key="5">
    <source>
        <dbReference type="ARBA" id="ARBA00022889"/>
    </source>
</evidence>
<evidence type="ECO:0000256" key="6">
    <source>
        <dbReference type="ARBA" id="ARBA00022989"/>
    </source>
</evidence>
<dbReference type="AlphaFoldDB" id="A0A7J7F8Q2"/>
<dbReference type="PRINTS" id="PR01472">
    <property type="entry name" value="ICAMVCAM1"/>
</dbReference>
<dbReference type="InterPro" id="IPR047012">
    <property type="entry name" value="ICAM_VCAM"/>
</dbReference>
<evidence type="ECO:0000256" key="7">
    <source>
        <dbReference type="ARBA" id="ARBA00023136"/>
    </source>
</evidence>
<comment type="caution">
    <text evidence="11">The sequence shown here is derived from an EMBL/GenBank/DDBJ whole genome shotgun (WGS) entry which is preliminary data.</text>
</comment>
<evidence type="ECO:0000313" key="11">
    <source>
        <dbReference type="EMBL" id="KAF5924433.1"/>
    </source>
</evidence>
<protein>
    <recommendedName>
        <fullName evidence="13">Ig-like domain-containing protein</fullName>
    </recommendedName>
</protein>
<evidence type="ECO:0000256" key="10">
    <source>
        <dbReference type="ARBA" id="ARBA00023319"/>
    </source>
</evidence>
<evidence type="ECO:0000256" key="9">
    <source>
        <dbReference type="ARBA" id="ARBA00023180"/>
    </source>
</evidence>
<keyword evidence="8" id="KW-1015">Disulfide bond</keyword>
<dbReference type="FunFam" id="2.60.40.10:FF:000338">
    <property type="entry name" value="intercellular adhesion molecule 5"/>
    <property type="match status" value="1"/>
</dbReference>
<proteinExistence type="predicted"/>
<keyword evidence="6" id="KW-1133">Transmembrane helix</keyword>
<keyword evidence="4" id="KW-0677">Repeat</keyword>
<dbReference type="InterPro" id="IPR036179">
    <property type="entry name" value="Ig-like_dom_sf"/>
</dbReference>
<feature type="non-terminal residue" evidence="11">
    <location>
        <position position="1"/>
    </location>
</feature>
<evidence type="ECO:0008006" key="13">
    <source>
        <dbReference type="Google" id="ProtNLM"/>
    </source>
</evidence>
<evidence type="ECO:0000313" key="12">
    <source>
        <dbReference type="Proteomes" id="UP000551758"/>
    </source>
</evidence>
<keyword evidence="2" id="KW-0812">Transmembrane</keyword>
<keyword evidence="5" id="KW-0130">Cell adhesion</keyword>
<reference evidence="11 12" key="1">
    <citation type="journal article" date="2020" name="Mol. Biol. Evol.">
        <title>Interspecific Gene Flow and the Evolution of Specialization in Black and White Rhinoceros.</title>
        <authorList>
            <person name="Moodley Y."/>
            <person name="Westbury M.V."/>
            <person name="Russo I.M."/>
            <person name="Gopalakrishnan S."/>
            <person name="Rakotoarivelo A."/>
            <person name="Olsen R.A."/>
            <person name="Prost S."/>
            <person name="Tunstall T."/>
            <person name="Ryder O.A."/>
            <person name="Dalen L."/>
            <person name="Bruford M.W."/>
        </authorList>
    </citation>
    <scope>NUCLEOTIDE SEQUENCE [LARGE SCALE GENOMIC DNA]</scope>
    <source>
        <strain evidence="11">SBR-YM</strain>
        <tissue evidence="11">Skin</tissue>
    </source>
</reference>
<dbReference type="Gene3D" id="2.60.40.10">
    <property type="entry name" value="Immunoglobulins"/>
    <property type="match status" value="1"/>
</dbReference>
<dbReference type="GO" id="GO:0005178">
    <property type="term" value="F:integrin binding"/>
    <property type="evidence" value="ECO:0007669"/>
    <property type="project" value="InterPro"/>
</dbReference>